<dbReference type="PRINTS" id="PR00465">
    <property type="entry name" value="EP450IV"/>
</dbReference>
<dbReference type="PRINTS" id="PR00385">
    <property type="entry name" value="P450"/>
</dbReference>
<comment type="similarity">
    <text evidence="1">Belongs to the cytochrome P450 family.</text>
</comment>
<organism evidence="7 8">
    <name type="scientific">Cyanobium gracile UHCC 0281</name>
    <dbReference type="NCBI Taxonomy" id="3110309"/>
    <lineage>
        <taxon>Bacteria</taxon>
        <taxon>Bacillati</taxon>
        <taxon>Cyanobacteriota</taxon>
        <taxon>Cyanophyceae</taxon>
        <taxon>Synechococcales</taxon>
        <taxon>Prochlorococcaceae</taxon>
        <taxon>Cyanobium</taxon>
    </lineage>
</organism>
<dbReference type="Proteomes" id="UP001302329">
    <property type="component" value="Unassembled WGS sequence"/>
</dbReference>
<evidence type="ECO:0000256" key="6">
    <source>
        <dbReference type="ARBA" id="ARBA00023033"/>
    </source>
</evidence>
<evidence type="ECO:0000256" key="2">
    <source>
        <dbReference type="ARBA" id="ARBA00022617"/>
    </source>
</evidence>
<evidence type="ECO:0000313" key="8">
    <source>
        <dbReference type="Proteomes" id="UP001302329"/>
    </source>
</evidence>
<keyword evidence="4" id="KW-0560">Oxidoreductase</keyword>
<evidence type="ECO:0000256" key="1">
    <source>
        <dbReference type="ARBA" id="ARBA00010617"/>
    </source>
</evidence>
<protein>
    <submittedName>
        <fullName evidence="7">Cytochrome P450</fullName>
    </submittedName>
</protein>
<gene>
    <name evidence="7" type="ORF">VB739_06955</name>
</gene>
<keyword evidence="5" id="KW-0408">Iron</keyword>
<dbReference type="PANTHER" id="PTHR24286:SF384">
    <property type="entry name" value="P450, PUTATIVE (EUROFUNG)-RELATED"/>
    <property type="match status" value="1"/>
</dbReference>
<proteinExistence type="inferred from homology"/>
<keyword evidence="3" id="KW-0479">Metal-binding</keyword>
<evidence type="ECO:0000256" key="5">
    <source>
        <dbReference type="ARBA" id="ARBA00023004"/>
    </source>
</evidence>
<evidence type="ECO:0000256" key="3">
    <source>
        <dbReference type="ARBA" id="ARBA00022723"/>
    </source>
</evidence>
<dbReference type="Pfam" id="PF00067">
    <property type="entry name" value="p450"/>
    <property type="match status" value="1"/>
</dbReference>
<dbReference type="InterPro" id="IPR002403">
    <property type="entry name" value="Cyt_P450_E_grp-IV"/>
</dbReference>
<dbReference type="PANTHER" id="PTHR24286">
    <property type="entry name" value="CYTOCHROME P450 26"/>
    <property type="match status" value="1"/>
</dbReference>
<reference evidence="7 8" key="1">
    <citation type="submission" date="2023-12" db="EMBL/GenBank/DDBJ databases">
        <title>Baltic Sea Cyanobacteria.</title>
        <authorList>
            <person name="Delbaje E."/>
            <person name="Fewer D.P."/>
            <person name="Shishido T.K."/>
        </authorList>
    </citation>
    <scope>NUCLEOTIDE SEQUENCE [LARGE SCALE GENOMIC DNA]</scope>
    <source>
        <strain evidence="7 8">UHCC 0281</strain>
    </source>
</reference>
<dbReference type="EMBL" id="JAYGHY010000016">
    <property type="protein sequence ID" value="MEA5442285.1"/>
    <property type="molecule type" value="Genomic_DNA"/>
</dbReference>
<accession>A0ABU5SUV0</accession>
<dbReference type="InterPro" id="IPR001128">
    <property type="entry name" value="Cyt_P450"/>
</dbReference>
<name>A0ABU5SUV0_9CYAN</name>
<keyword evidence="2" id="KW-0349">Heme</keyword>
<dbReference type="InterPro" id="IPR036396">
    <property type="entry name" value="Cyt_P450_sf"/>
</dbReference>
<dbReference type="RefSeq" id="WP_323356364.1">
    <property type="nucleotide sequence ID" value="NZ_JAYGHY010000016.1"/>
</dbReference>
<dbReference type="Gene3D" id="1.10.630.10">
    <property type="entry name" value="Cytochrome P450"/>
    <property type="match status" value="1"/>
</dbReference>
<keyword evidence="8" id="KW-1185">Reference proteome</keyword>
<dbReference type="SUPFAM" id="SSF48264">
    <property type="entry name" value="Cytochrome P450"/>
    <property type="match status" value="1"/>
</dbReference>
<comment type="caution">
    <text evidence="7">The sequence shown here is derived from an EMBL/GenBank/DDBJ whole genome shotgun (WGS) entry which is preliminary data.</text>
</comment>
<sequence>MAGVLETLAFLRDPDFARSRFERYGDVYETSLLGQRTVFIRGEQAIADLFAQGDAIQGWWPDSVRQLLGPLSLANRNGVDHKARRRVVGQLFASAALRRYSPEIVALVEALNQELLAAPAPVALVPRLRRFAFSVIATTVLGLDGGDRDALFEDFETWCQGLFSLPFALPGTPFARALQARKRLLLRLGCVLHKAQAAAASGAPLAAGGLDLLAGGLDEAGLPLADDDVAEQLLLLLFAGYETTASSLSCLLLTLLQHPAELAWLLAELDGLSWPPAEGEAVSAYDALRAPRLEAVVKEVMRLTPPVGGFFRRTLEPIALAGVLVPAERVVQVSITASQRHGADPAELAAFRPQRHLEPDTNVFLLPYGGGERVCLGKALAELDIRLLAVGLLKQLSFALEPDQDLTLMVIPSPSPKDGLLVRLRPRTAQDP</sequence>
<keyword evidence="6" id="KW-0503">Monooxygenase</keyword>
<evidence type="ECO:0000313" key="7">
    <source>
        <dbReference type="EMBL" id="MEA5442285.1"/>
    </source>
</evidence>
<evidence type="ECO:0000256" key="4">
    <source>
        <dbReference type="ARBA" id="ARBA00023002"/>
    </source>
</evidence>